<comment type="cofactor">
    <cofactor evidence="1 5">
        <name>pyridoxal 5'-phosphate</name>
        <dbReference type="ChEBI" id="CHEBI:597326"/>
    </cofactor>
</comment>
<dbReference type="STRING" id="36842.SAMN02194393_00687"/>
<dbReference type="PROSITE" id="PS00770">
    <property type="entry name" value="AA_TRANSFER_CLASS_4"/>
    <property type="match status" value="1"/>
</dbReference>
<dbReference type="AlphaFoldDB" id="A0A1T5IRW0"/>
<dbReference type="InterPro" id="IPR050571">
    <property type="entry name" value="Class-IV_PLP-Dep_Aminotrnsfr"/>
</dbReference>
<evidence type="ECO:0000256" key="4">
    <source>
        <dbReference type="RuleBase" id="RU004106"/>
    </source>
</evidence>
<dbReference type="GO" id="GO:0005829">
    <property type="term" value="C:cytosol"/>
    <property type="evidence" value="ECO:0007669"/>
    <property type="project" value="TreeGrafter"/>
</dbReference>
<protein>
    <submittedName>
        <fullName evidence="6">Branched-chain amino acid aminotransferase</fullName>
    </submittedName>
</protein>
<dbReference type="InterPro" id="IPR001544">
    <property type="entry name" value="Aminotrans_IV"/>
</dbReference>
<accession>A0A1T5IRW0</accession>
<evidence type="ECO:0000256" key="2">
    <source>
        <dbReference type="ARBA" id="ARBA00009320"/>
    </source>
</evidence>
<dbReference type="FunFam" id="3.20.10.10:FF:000002">
    <property type="entry name" value="D-alanine aminotransferase"/>
    <property type="match status" value="1"/>
</dbReference>
<dbReference type="InterPro" id="IPR036038">
    <property type="entry name" value="Aminotransferase-like"/>
</dbReference>
<gene>
    <name evidence="6" type="ORF">SAMN02194393_00687</name>
</gene>
<keyword evidence="7" id="KW-1185">Reference proteome</keyword>
<evidence type="ECO:0000313" key="6">
    <source>
        <dbReference type="EMBL" id="SKC41924.1"/>
    </source>
</evidence>
<dbReference type="SUPFAM" id="SSF56752">
    <property type="entry name" value="D-aminoacid aminotransferase-like PLP-dependent enzymes"/>
    <property type="match status" value="1"/>
</dbReference>
<evidence type="ECO:0000256" key="5">
    <source>
        <dbReference type="RuleBase" id="RU004516"/>
    </source>
</evidence>
<dbReference type="InterPro" id="IPR018300">
    <property type="entry name" value="Aminotrans_IV_CS"/>
</dbReference>
<dbReference type="CDD" id="cd00449">
    <property type="entry name" value="PLPDE_IV"/>
    <property type="match status" value="1"/>
</dbReference>
<evidence type="ECO:0000256" key="3">
    <source>
        <dbReference type="ARBA" id="ARBA00022898"/>
    </source>
</evidence>
<name>A0A1T5IRW0_9FIRM</name>
<dbReference type="Gene3D" id="3.20.10.10">
    <property type="entry name" value="D-amino Acid Aminotransferase, subunit A, domain 2"/>
    <property type="match status" value="1"/>
</dbReference>
<reference evidence="6 7" key="1">
    <citation type="submission" date="2017-02" db="EMBL/GenBank/DDBJ databases">
        <authorList>
            <person name="Peterson S.W."/>
        </authorList>
    </citation>
    <scope>NUCLEOTIDE SEQUENCE [LARGE SCALE GENOMIC DNA]</scope>
    <source>
        <strain evidence="6 7">M1</strain>
    </source>
</reference>
<dbReference type="OrthoDB" id="9805628at2"/>
<dbReference type="EMBL" id="FUZT01000001">
    <property type="protein sequence ID" value="SKC41924.1"/>
    <property type="molecule type" value="Genomic_DNA"/>
</dbReference>
<organism evidence="6 7">
    <name type="scientific">Maledivibacter halophilus</name>
    <dbReference type="NCBI Taxonomy" id="36842"/>
    <lineage>
        <taxon>Bacteria</taxon>
        <taxon>Bacillati</taxon>
        <taxon>Bacillota</taxon>
        <taxon>Clostridia</taxon>
        <taxon>Peptostreptococcales</taxon>
        <taxon>Caminicellaceae</taxon>
        <taxon>Maledivibacter</taxon>
    </lineage>
</organism>
<dbReference type="RefSeq" id="WP_079489340.1">
    <property type="nucleotide sequence ID" value="NZ_FUZT01000001.1"/>
</dbReference>
<dbReference type="GO" id="GO:0046394">
    <property type="term" value="P:carboxylic acid biosynthetic process"/>
    <property type="evidence" value="ECO:0007669"/>
    <property type="project" value="UniProtKB-ARBA"/>
</dbReference>
<sequence>MVKETILNYYIYNSKVYSTKEIEISSKVSKASIYEVIRIIDGVPLYLQEHLDRLRKSAELLGVGIDKTDKELIEEIMKLSEINNEYNLNIKLLCLVGEKGIKDICLYFIKSSYPSKETYKKGVHTIIYESEREKPNAKTFNKQLRQRVNKQLREKQAFEALLVNNNRQITEGSRSNVFFVKDEKLFTPPSNKVLLGVTRTKIIELCRQNNIEVIEQGIEVDSLQKYEGAFITGTSINALPVRSIDGIKFESSKNNTIIEVMEVYEKNKDDYINRRKNGFN</sequence>
<keyword evidence="3 5" id="KW-0663">Pyridoxal phosphate</keyword>
<dbReference type="GO" id="GO:0008652">
    <property type="term" value="P:amino acid biosynthetic process"/>
    <property type="evidence" value="ECO:0007669"/>
    <property type="project" value="UniProtKB-ARBA"/>
</dbReference>
<dbReference type="GO" id="GO:0008483">
    <property type="term" value="F:transaminase activity"/>
    <property type="evidence" value="ECO:0007669"/>
    <property type="project" value="UniProtKB-KW"/>
</dbReference>
<proteinExistence type="inferred from homology"/>
<keyword evidence="6" id="KW-0808">Transferase</keyword>
<keyword evidence="6" id="KW-0032">Aminotransferase</keyword>
<dbReference type="Pfam" id="PF01063">
    <property type="entry name" value="Aminotran_4"/>
    <property type="match status" value="1"/>
</dbReference>
<dbReference type="InterPro" id="IPR043131">
    <property type="entry name" value="BCAT-like_N"/>
</dbReference>
<evidence type="ECO:0000313" key="7">
    <source>
        <dbReference type="Proteomes" id="UP000190285"/>
    </source>
</evidence>
<dbReference type="PANTHER" id="PTHR42743">
    <property type="entry name" value="AMINO-ACID AMINOTRANSFERASE"/>
    <property type="match status" value="1"/>
</dbReference>
<dbReference type="Proteomes" id="UP000190285">
    <property type="component" value="Unassembled WGS sequence"/>
</dbReference>
<dbReference type="PANTHER" id="PTHR42743:SF11">
    <property type="entry name" value="AMINODEOXYCHORISMATE LYASE"/>
    <property type="match status" value="1"/>
</dbReference>
<dbReference type="InterPro" id="IPR043132">
    <property type="entry name" value="BCAT-like_C"/>
</dbReference>
<dbReference type="Gene3D" id="3.30.470.10">
    <property type="match status" value="1"/>
</dbReference>
<evidence type="ECO:0000256" key="1">
    <source>
        <dbReference type="ARBA" id="ARBA00001933"/>
    </source>
</evidence>
<comment type="similarity">
    <text evidence="2 4">Belongs to the class-IV pyridoxal-phosphate-dependent aminotransferase family.</text>
</comment>